<accession>A0ABX3A0W7</accession>
<evidence type="ECO:0000259" key="3">
    <source>
        <dbReference type="PROSITE" id="PS51192"/>
    </source>
</evidence>
<dbReference type="InterPro" id="IPR027417">
    <property type="entry name" value="P-loop_NTPase"/>
</dbReference>
<keyword evidence="2" id="KW-0547">Nucleotide-binding</keyword>
<evidence type="ECO:0000313" key="6">
    <source>
        <dbReference type="Proteomes" id="UP000094329"/>
    </source>
</evidence>
<evidence type="ECO:0000256" key="2">
    <source>
        <dbReference type="ARBA" id="ARBA00022806"/>
    </source>
</evidence>
<proteinExistence type="predicted"/>
<keyword evidence="2" id="KW-0067">ATP-binding</keyword>
<gene>
    <name evidence="5" type="ORF">BGC07_17035</name>
</gene>
<dbReference type="Gene3D" id="3.40.50.300">
    <property type="entry name" value="P-loop containing nucleotide triphosphate hydrolases"/>
    <property type="match status" value="1"/>
</dbReference>
<dbReference type="SUPFAM" id="SSF52540">
    <property type="entry name" value="P-loop containing nucleoside triphosphate hydrolases"/>
    <property type="match status" value="2"/>
</dbReference>
<dbReference type="Pfam" id="PF00176">
    <property type="entry name" value="SNF2-rel_dom"/>
    <property type="match status" value="1"/>
</dbReference>
<keyword evidence="2" id="KW-0347">Helicase</keyword>
<protein>
    <recommendedName>
        <fullName evidence="7">Helicase</fullName>
    </recommendedName>
</protein>
<organism evidence="5 6">
    <name type="scientific">Piscirickettsia litoralis</name>
    <dbReference type="NCBI Taxonomy" id="1891921"/>
    <lineage>
        <taxon>Bacteria</taxon>
        <taxon>Pseudomonadati</taxon>
        <taxon>Pseudomonadota</taxon>
        <taxon>Gammaproteobacteria</taxon>
        <taxon>Thiotrichales</taxon>
        <taxon>Piscirickettsiaceae</taxon>
        <taxon>Piscirickettsia</taxon>
    </lineage>
</organism>
<dbReference type="Pfam" id="PF00271">
    <property type="entry name" value="Helicase_C"/>
    <property type="match status" value="1"/>
</dbReference>
<dbReference type="InterPro" id="IPR001650">
    <property type="entry name" value="Helicase_C-like"/>
</dbReference>
<evidence type="ECO:0000259" key="4">
    <source>
        <dbReference type="PROSITE" id="PS51194"/>
    </source>
</evidence>
<name>A0ABX3A0W7_9GAMM</name>
<evidence type="ECO:0000313" key="5">
    <source>
        <dbReference type="EMBL" id="ODN41273.1"/>
    </source>
</evidence>
<dbReference type="PROSITE" id="PS51192">
    <property type="entry name" value="HELICASE_ATP_BIND_1"/>
    <property type="match status" value="1"/>
</dbReference>
<dbReference type="PANTHER" id="PTHR10799">
    <property type="entry name" value="SNF2/RAD54 HELICASE FAMILY"/>
    <property type="match status" value="1"/>
</dbReference>
<keyword evidence="1" id="KW-0378">Hydrolase</keyword>
<dbReference type="CDD" id="cd18793">
    <property type="entry name" value="SF2_C_SNF"/>
    <property type="match status" value="1"/>
</dbReference>
<dbReference type="InterPro" id="IPR022138">
    <property type="entry name" value="DUF3670"/>
</dbReference>
<dbReference type="InterPro" id="IPR000330">
    <property type="entry name" value="SNF2_N"/>
</dbReference>
<sequence length="1018" mass="117958">MKLIHVFWQQQHAFNNWGHLYLWAETTASNRRKTKDYPYQLKTEPLLDWAETHFNKHIDKNESIPVYFPCNSKKDFIPSPLIANLSAIEDIDCTELKQTQINVIKVKNPLSFIKELKFQSYYFDDTIQLADDAKFWIKMGSALSRVIKNDQYIPCMVARKHNKKIHYYSKWQPLSSSYQQQLKYLAEQMPYSASLGKTTSYQRITALEHFSEASLTELIASTKFPQKTIKQVEGSILEQNIDVQDLSFMLPDGVWKDWKLWKNNLAYDQFGAPFQICFRLNEASSQDGNDWGLELLLQSKEDPSFMVDLQQYWQERKKNQSLYQKMLGTSVERTLLLQIGYASRIYPRLEQYFEQQLQISELQLDTEAAFQFLKEDAWALHACGYRIIVPSWWTHKGFLKAKVKLKATKSSRSESDAPTSYFDRDNIVAFNYQLSIGEHTVSKEEWDALVNSKSQLVHFRGEWIEINPEKMKKVQELIEKSKDEKQFGTIKDLLTIAADNDVYDLDFDADIQRMMEGLTNKNTLTLVQPPKTLKATLRPYQQRGLSWLHYLETLGMGPCLADDMGLGKTMQVIALLLSSPRETPALLIAPTSVVGNWDREIKKFAPSMKVSVHHGSQRKKQKDFLEQVNQFDIVITSYGLLRRDKQLFQSHHWSRLIIDEAQNIKNPNAAQTKELCKVKATSRIALSGTPIENRLTDLWSIFHFLNPGFLGGKAHFKRIFEFPIQRDNNEQQTKTLKRLVEPFILRRLKTDKTIIKDLPDKVEQKVYCQLTTEQATIYQSIVDQAEERMEEIHPQDNAAHSAIILSTLLRLKQVCNHPSQALQDGSEFSVGRSVKLQRMVEMIAEIIQNKESVLIFSQFTEVCDELERLLKTQFGYTTHYLHGGTSRKKRESMIETFQAENAPPSIFVLSLKAGGVGITLTKANHVIHFDRWWNPAVENQATDRAYRIGQKKTVFAHKFITMGTIEERIDQMLEDKQKVSDSIVGNDESWLSKLNTKSFMKLIRLSQSSLEEVYDEHE</sequence>
<feature type="domain" description="Helicase C-terminal" evidence="4">
    <location>
        <begin position="835"/>
        <end position="995"/>
    </location>
</feature>
<evidence type="ECO:0000256" key="1">
    <source>
        <dbReference type="ARBA" id="ARBA00022801"/>
    </source>
</evidence>
<dbReference type="InterPro" id="IPR014001">
    <property type="entry name" value="Helicase_ATP-bd"/>
</dbReference>
<dbReference type="EMBL" id="MDTU01000004">
    <property type="protein sequence ID" value="ODN41273.1"/>
    <property type="molecule type" value="Genomic_DNA"/>
</dbReference>
<dbReference type="SMART" id="SM00490">
    <property type="entry name" value="HELICc"/>
    <property type="match status" value="1"/>
</dbReference>
<comment type="caution">
    <text evidence="5">The sequence shown here is derived from an EMBL/GenBank/DDBJ whole genome shotgun (WGS) entry which is preliminary data.</text>
</comment>
<keyword evidence="6" id="KW-1185">Reference proteome</keyword>
<dbReference type="RefSeq" id="WP_069314262.1">
    <property type="nucleotide sequence ID" value="NZ_MDTU01000004.1"/>
</dbReference>
<dbReference type="SMART" id="SM00487">
    <property type="entry name" value="DEXDc"/>
    <property type="match status" value="1"/>
</dbReference>
<dbReference type="Proteomes" id="UP000094329">
    <property type="component" value="Unassembled WGS sequence"/>
</dbReference>
<reference evidence="5 6" key="1">
    <citation type="submission" date="2016-08" db="EMBL/GenBank/DDBJ databases">
        <title>Draft genome sequence of Candidatus Piscirickettsia litoralis, from seawater.</title>
        <authorList>
            <person name="Wan X."/>
            <person name="Lee A.J."/>
            <person name="Hou S."/>
            <person name="Donachie S.P."/>
        </authorList>
    </citation>
    <scope>NUCLEOTIDE SEQUENCE [LARGE SCALE GENOMIC DNA]</scope>
    <source>
        <strain evidence="5 6">Y2</strain>
    </source>
</reference>
<evidence type="ECO:0008006" key="7">
    <source>
        <dbReference type="Google" id="ProtNLM"/>
    </source>
</evidence>
<dbReference type="InterPro" id="IPR038718">
    <property type="entry name" value="SNF2-like_sf"/>
</dbReference>
<dbReference type="CDD" id="cd18012">
    <property type="entry name" value="DEXQc_arch_SWI2_SNF2"/>
    <property type="match status" value="1"/>
</dbReference>
<dbReference type="Pfam" id="PF12419">
    <property type="entry name" value="DUF3670"/>
    <property type="match status" value="1"/>
</dbReference>
<dbReference type="Gene3D" id="3.40.50.10810">
    <property type="entry name" value="Tandem AAA-ATPase domain"/>
    <property type="match status" value="1"/>
</dbReference>
<dbReference type="InterPro" id="IPR049730">
    <property type="entry name" value="SNF2/RAD54-like_C"/>
</dbReference>
<dbReference type="PROSITE" id="PS51194">
    <property type="entry name" value="HELICASE_CTER"/>
    <property type="match status" value="1"/>
</dbReference>
<feature type="domain" description="Helicase ATP-binding" evidence="3">
    <location>
        <begin position="549"/>
        <end position="708"/>
    </location>
</feature>